<dbReference type="Pfam" id="PF01541">
    <property type="entry name" value="GIY-YIG"/>
    <property type="match status" value="1"/>
</dbReference>
<protein>
    <submittedName>
        <fullName evidence="3">Endonuclease containing URI domain</fullName>
    </submittedName>
</protein>
<reference evidence="3 4" key="1">
    <citation type="submission" date="2012-09" db="EMBL/GenBank/DDBJ databases">
        <title>Genome Sequence of alkane-degrading Bacterium Alcanivorax venustensis ISO4.</title>
        <authorList>
            <person name="Lai Q."/>
            <person name="Shao Z."/>
        </authorList>
    </citation>
    <scope>NUCLEOTIDE SEQUENCE [LARGE SCALE GENOMIC DNA]</scope>
    <source>
        <strain evidence="3 4">ISO4</strain>
    </source>
</reference>
<dbReference type="InterPro" id="IPR000305">
    <property type="entry name" value="GIY-YIG_endonuc"/>
</dbReference>
<dbReference type="CDD" id="cd10456">
    <property type="entry name" value="GIY-YIG_UPF0213"/>
    <property type="match status" value="1"/>
</dbReference>
<dbReference type="PANTHER" id="PTHR34477">
    <property type="entry name" value="UPF0213 PROTEIN YHBQ"/>
    <property type="match status" value="1"/>
</dbReference>
<comment type="similarity">
    <text evidence="1">Belongs to the UPF0213 family.</text>
</comment>
<dbReference type="Gene3D" id="3.40.1440.10">
    <property type="entry name" value="GIY-YIG endonuclease"/>
    <property type="match status" value="1"/>
</dbReference>
<dbReference type="SUPFAM" id="SSF82771">
    <property type="entry name" value="GIY-YIG endonuclease"/>
    <property type="match status" value="1"/>
</dbReference>
<feature type="domain" description="GIY-YIG" evidence="2">
    <location>
        <begin position="10"/>
        <end position="86"/>
    </location>
</feature>
<dbReference type="RefSeq" id="WP_255442690.1">
    <property type="nucleotide sequence ID" value="NZ_ARXR01000018.1"/>
</dbReference>
<comment type="caution">
    <text evidence="3">The sequence shown here is derived from an EMBL/GenBank/DDBJ whole genome shotgun (WGS) entry which is preliminary data.</text>
</comment>
<gene>
    <name evidence="3" type="ORF">ISO4_02190</name>
</gene>
<evidence type="ECO:0000259" key="2">
    <source>
        <dbReference type="PROSITE" id="PS50164"/>
    </source>
</evidence>
<organism evidence="3 4">
    <name type="scientific">Alloalcanivorax venustensis ISO4</name>
    <dbReference type="NCBI Taxonomy" id="1177184"/>
    <lineage>
        <taxon>Bacteria</taxon>
        <taxon>Pseudomonadati</taxon>
        <taxon>Pseudomonadota</taxon>
        <taxon>Gammaproteobacteria</taxon>
        <taxon>Oceanospirillales</taxon>
        <taxon>Alcanivoracaceae</taxon>
        <taxon>Alloalcanivorax</taxon>
    </lineage>
</organism>
<accession>A0ABS0AHM0</accession>
<dbReference type="GO" id="GO:0004519">
    <property type="term" value="F:endonuclease activity"/>
    <property type="evidence" value="ECO:0007669"/>
    <property type="project" value="UniProtKB-KW"/>
</dbReference>
<keyword evidence="3" id="KW-0255">Endonuclease</keyword>
<sequence length="115" mass="12548">MKQSTAPAAGDWWVYMLRCADGSLYTGVTTDVLRRWQEHNDGPRGARYTRARRPVALVMCVAVPGRAAAGRLEVRLKALSRPRKEKLIQAVTGVSVANPPGNCLTASTSELENPE</sequence>
<dbReference type="GeneID" id="99766057"/>
<dbReference type="PANTHER" id="PTHR34477:SF1">
    <property type="entry name" value="UPF0213 PROTEIN YHBQ"/>
    <property type="match status" value="1"/>
</dbReference>
<dbReference type="InterPro" id="IPR050190">
    <property type="entry name" value="UPF0213_domain"/>
</dbReference>
<keyword evidence="3" id="KW-0540">Nuclease</keyword>
<dbReference type="EMBL" id="ARXR01000018">
    <property type="protein sequence ID" value="MBF5053588.1"/>
    <property type="molecule type" value="Genomic_DNA"/>
</dbReference>
<proteinExistence type="inferred from homology"/>
<evidence type="ECO:0000313" key="4">
    <source>
        <dbReference type="Proteomes" id="UP000644441"/>
    </source>
</evidence>
<evidence type="ECO:0000256" key="1">
    <source>
        <dbReference type="ARBA" id="ARBA00007435"/>
    </source>
</evidence>
<keyword evidence="3" id="KW-0378">Hydrolase</keyword>
<dbReference type="InterPro" id="IPR035901">
    <property type="entry name" value="GIY-YIG_endonuc_sf"/>
</dbReference>
<dbReference type="PROSITE" id="PS50164">
    <property type="entry name" value="GIY_YIG"/>
    <property type="match status" value="1"/>
</dbReference>
<evidence type="ECO:0000313" key="3">
    <source>
        <dbReference type="EMBL" id="MBF5053588.1"/>
    </source>
</evidence>
<name>A0ABS0AHM0_9GAMM</name>
<keyword evidence="4" id="KW-1185">Reference proteome</keyword>
<dbReference type="Proteomes" id="UP000644441">
    <property type="component" value="Unassembled WGS sequence"/>
</dbReference>